<protein>
    <submittedName>
        <fullName evidence="1">Uncharacterized protein</fullName>
    </submittedName>
</protein>
<gene>
    <name evidence="1" type="ORF">LCGC14_0960720</name>
</gene>
<proteinExistence type="predicted"/>
<name>A0A0F9QXP7_9ZZZZ</name>
<dbReference type="AlphaFoldDB" id="A0A0F9QXP7"/>
<evidence type="ECO:0000313" key="1">
    <source>
        <dbReference type="EMBL" id="KKN17926.1"/>
    </source>
</evidence>
<reference evidence="1" key="1">
    <citation type="journal article" date="2015" name="Nature">
        <title>Complex archaea that bridge the gap between prokaryotes and eukaryotes.</title>
        <authorList>
            <person name="Spang A."/>
            <person name="Saw J.H."/>
            <person name="Jorgensen S.L."/>
            <person name="Zaremba-Niedzwiedzka K."/>
            <person name="Martijn J."/>
            <person name="Lind A.E."/>
            <person name="van Eijk R."/>
            <person name="Schleper C."/>
            <person name="Guy L."/>
            <person name="Ettema T.J."/>
        </authorList>
    </citation>
    <scope>NUCLEOTIDE SEQUENCE</scope>
</reference>
<dbReference type="EMBL" id="LAZR01003474">
    <property type="protein sequence ID" value="KKN17926.1"/>
    <property type="molecule type" value="Genomic_DNA"/>
</dbReference>
<sequence length="63" mass="7200">MENEMTGSEAVYGFMAWLTTRETEETFSAHHDAAPAAQLVGEFCKVNNLTEPRENWTDWLTHP</sequence>
<accession>A0A0F9QXP7</accession>
<organism evidence="1">
    <name type="scientific">marine sediment metagenome</name>
    <dbReference type="NCBI Taxonomy" id="412755"/>
    <lineage>
        <taxon>unclassified sequences</taxon>
        <taxon>metagenomes</taxon>
        <taxon>ecological metagenomes</taxon>
    </lineage>
</organism>
<comment type="caution">
    <text evidence="1">The sequence shown here is derived from an EMBL/GenBank/DDBJ whole genome shotgun (WGS) entry which is preliminary data.</text>
</comment>